<dbReference type="KEGG" id="xbo:XBJ1_2245"/>
<protein>
    <submittedName>
        <fullName evidence="1">Uncharacterized protein</fullName>
    </submittedName>
</protein>
<proteinExistence type="predicted"/>
<dbReference type="HOGENOM" id="CLU_3298712_0_0_6"/>
<gene>
    <name evidence="1" type="ordered locus">XBJ1_2245</name>
</gene>
<sequence length="40" mass="4817">MDNPKPKVISISFKKYYQTVDWVTRLKAVAHQFIMIMQLF</sequence>
<dbReference type="AlphaFoldDB" id="D3V221"/>
<evidence type="ECO:0000313" key="2">
    <source>
        <dbReference type="Proteomes" id="UP000002045"/>
    </source>
</evidence>
<dbReference type="EMBL" id="FN667741">
    <property type="protein sequence ID" value="CBJ81371.1"/>
    <property type="molecule type" value="Genomic_DNA"/>
</dbReference>
<evidence type="ECO:0000313" key="1">
    <source>
        <dbReference type="EMBL" id="CBJ81371.1"/>
    </source>
</evidence>
<dbReference type="Proteomes" id="UP000002045">
    <property type="component" value="Chromosome"/>
</dbReference>
<accession>D3V221</accession>
<reference evidence="1" key="1">
    <citation type="journal article" date="2011" name="PLoS ONE">
        <title>The entomopathogenic bacterial endosymbionts xenorhabdus and photorhabdus: convergent lifestyles from divergent genomes.</title>
        <authorList>
            <person name="Chaston J.M."/>
            <person name="Suen G."/>
            <person name="Tucker S.L."/>
            <person name="Andersen A.W."/>
            <person name="Bhasin A."/>
            <person name="Bode E."/>
            <person name="Bode H.B."/>
            <person name="Brachmann A.O."/>
            <person name="Cowles C.E."/>
            <person name="Cowles K.N."/>
            <person name="Darby C."/>
            <person name="de Leon L."/>
            <person name="Drace K."/>
            <person name="Du Z."/>
            <person name="Givaudan A."/>
            <person name="Herbert Tran E.E."/>
            <person name="Jewell K.A."/>
            <person name="Knack J.J."/>
            <person name="Krasomil-Osterfeld K.C."/>
            <person name="Kukor R."/>
            <person name="Lanois A."/>
            <person name="Latreille P."/>
            <person name="Leimgruber N.K."/>
            <person name="Lipke C.M."/>
            <person name="Liu R."/>
            <person name="Lu X."/>
            <person name="Martens E.C."/>
            <person name="Marri P.R."/>
            <person name="Medigue C."/>
            <person name="Menard M.L."/>
            <person name="Miller N.M."/>
            <person name="Morales-Soto N."/>
            <person name="Norton S."/>
            <person name="Ogier J.C."/>
            <person name="Orchard S.S."/>
            <person name="Park D."/>
            <person name="Park Y."/>
            <person name="Qurollo B.A."/>
            <person name="Sugar D.R."/>
            <person name="Richards G.R."/>
            <person name="Rouy Z."/>
            <person name="Slominski B."/>
            <person name="Slominski K."/>
            <person name="Snyder H."/>
            <person name="Tjaden B.C."/>
            <person name="van der Hoeven R."/>
            <person name="Welch R.D."/>
            <person name="Wheeler C."/>
            <person name="Xiang B."/>
            <person name="Barbazuk B."/>
            <person name="Gaudriault S."/>
            <person name="Goodner B."/>
            <person name="Slater S.C."/>
            <person name="Forst S."/>
            <person name="Goldman B.S."/>
            <person name="Goodrich-Blair H."/>
        </authorList>
    </citation>
    <scope>NUCLEOTIDE SEQUENCE [LARGE SCALE GENOMIC DNA]</scope>
    <source>
        <strain evidence="1">SS-2004</strain>
    </source>
</reference>
<name>D3V221_XENBS</name>
<organism evidence="1 2">
    <name type="scientific">Xenorhabdus bovienii (strain SS-2004)</name>
    <name type="common">Xenorhabdus nematophila subsp. bovienii</name>
    <dbReference type="NCBI Taxonomy" id="406818"/>
    <lineage>
        <taxon>Bacteria</taxon>
        <taxon>Pseudomonadati</taxon>
        <taxon>Pseudomonadota</taxon>
        <taxon>Gammaproteobacteria</taxon>
        <taxon>Enterobacterales</taxon>
        <taxon>Morganellaceae</taxon>
        <taxon>Xenorhabdus</taxon>
    </lineage>
</organism>